<dbReference type="EMBL" id="JYJB01000010">
    <property type="protein sequence ID" value="KJL46242.1"/>
    <property type="molecule type" value="Genomic_DNA"/>
</dbReference>
<keyword evidence="3" id="KW-1185">Reference proteome</keyword>
<accession>A0A0M2HP53</accession>
<evidence type="ECO:0000313" key="3">
    <source>
        <dbReference type="Proteomes" id="UP000033900"/>
    </source>
</evidence>
<dbReference type="OrthoDB" id="9952465at2"/>
<dbReference type="Proteomes" id="UP000033900">
    <property type="component" value="Unassembled WGS sequence"/>
</dbReference>
<protein>
    <submittedName>
        <fullName evidence="2">Uncharacterized protein</fullName>
    </submittedName>
</protein>
<evidence type="ECO:0000313" key="2">
    <source>
        <dbReference type="EMBL" id="KJL46242.1"/>
    </source>
</evidence>
<dbReference type="AlphaFoldDB" id="A0A0M2HP53"/>
<dbReference type="RefSeq" id="WP_045258453.1">
    <property type="nucleotide sequence ID" value="NZ_JYJB01000010.1"/>
</dbReference>
<evidence type="ECO:0000256" key="1">
    <source>
        <dbReference type="SAM" id="MobiDB-lite"/>
    </source>
</evidence>
<proteinExistence type="predicted"/>
<organism evidence="2 3">
    <name type="scientific">Microbacterium hydrocarbonoxydans</name>
    <dbReference type="NCBI Taxonomy" id="273678"/>
    <lineage>
        <taxon>Bacteria</taxon>
        <taxon>Bacillati</taxon>
        <taxon>Actinomycetota</taxon>
        <taxon>Actinomycetes</taxon>
        <taxon>Micrococcales</taxon>
        <taxon>Microbacteriaceae</taxon>
        <taxon>Microbacterium</taxon>
    </lineage>
</organism>
<feature type="region of interest" description="Disordered" evidence="1">
    <location>
        <begin position="1"/>
        <end position="28"/>
    </location>
</feature>
<sequence>MTEDEAKEISARNGLTHDGPPRAITRTDLKTMTPQQIMTHLNAGDLEVLLGRATADTTSNDTE</sequence>
<dbReference type="STRING" id="273678.RS84_02869"/>
<gene>
    <name evidence="2" type="ORF">RS84_02869</name>
</gene>
<comment type="caution">
    <text evidence="2">The sequence shown here is derived from an EMBL/GenBank/DDBJ whole genome shotgun (WGS) entry which is preliminary data.</text>
</comment>
<name>A0A0M2HP53_9MICO</name>
<dbReference type="PATRIC" id="fig|273678.4.peg.2871"/>
<reference evidence="2 3" key="1">
    <citation type="submission" date="2015-02" db="EMBL/GenBank/DDBJ databases">
        <title>Draft genome sequences of ten Microbacterium spp. with emphasis on heavy metal contaminated environments.</title>
        <authorList>
            <person name="Corretto E."/>
        </authorList>
    </citation>
    <scope>NUCLEOTIDE SEQUENCE [LARGE SCALE GENOMIC DNA]</scope>
    <source>
        <strain evidence="2 3">SA35</strain>
    </source>
</reference>